<keyword evidence="2 5" id="KW-0378">Hydrolase</keyword>
<dbReference type="GO" id="GO:0000725">
    <property type="term" value="P:recombinational repair"/>
    <property type="evidence" value="ECO:0007669"/>
    <property type="project" value="TreeGrafter"/>
</dbReference>
<keyword evidence="8" id="KW-1185">Reference proteome</keyword>
<evidence type="ECO:0000256" key="4">
    <source>
        <dbReference type="ARBA" id="ARBA00022840"/>
    </source>
</evidence>
<name>A0A5K8A3P0_9BACT</name>
<dbReference type="Pfam" id="PF13538">
    <property type="entry name" value="UvrD_C_2"/>
    <property type="match status" value="1"/>
</dbReference>
<dbReference type="Gene3D" id="1.10.10.160">
    <property type="match status" value="1"/>
</dbReference>
<proteinExistence type="predicted"/>
<gene>
    <name evidence="7" type="primary">uvrD</name>
    <name evidence="7" type="ORF">DSCOOX_03290</name>
</gene>
<organism evidence="7 8">
    <name type="scientific">Desulfosarcina ovata subsp. ovata</name>
    <dbReference type="NCBI Taxonomy" id="2752305"/>
    <lineage>
        <taxon>Bacteria</taxon>
        <taxon>Pseudomonadati</taxon>
        <taxon>Thermodesulfobacteriota</taxon>
        <taxon>Desulfobacteria</taxon>
        <taxon>Desulfobacterales</taxon>
        <taxon>Desulfosarcinaceae</taxon>
        <taxon>Desulfosarcina</taxon>
    </lineage>
</organism>
<keyword evidence="4 5" id="KW-0067">ATP-binding</keyword>
<dbReference type="InterPro" id="IPR000212">
    <property type="entry name" value="DNA_helicase_UvrD/REP"/>
</dbReference>
<dbReference type="Proteomes" id="UP000422108">
    <property type="component" value="Chromosome"/>
</dbReference>
<evidence type="ECO:0000256" key="1">
    <source>
        <dbReference type="ARBA" id="ARBA00022741"/>
    </source>
</evidence>
<dbReference type="AlphaFoldDB" id="A0A5K8A3P0"/>
<dbReference type="PANTHER" id="PTHR11070:SF17">
    <property type="entry name" value="DNA HELICASE IV"/>
    <property type="match status" value="1"/>
</dbReference>
<dbReference type="GO" id="GO:0016787">
    <property type="term" value="F:hydrolase activity"/>
    <property type="evidence" value="ECO:0007669"/>
    <property type="project" value="UniProtKB-UniRule"/>
</dbReference>
<dbReference type="InterPro" id="IPR027785">
    <property type="entry name" value="UvrD-like_helicase_C"/>
</dbReference>
<evidence type="ECO:0000256" key="3">
    <source>
        <dbReference type="ARBA" id="ARBA00022806"/>
    </source>
</evidence>
<feature type="binding site" evidence="5">
    <location>
        <begin position="173"/>
        <end position="180"/>
    </location>
    <ligand>
        <name>ATP</name>
        <dbReference type="ChEBI" id="CHEBI:30616"/>
    </ligand>
</feature>
<evidence type="ECO:0000313" key="7">
    <source>
        <dbReference type="EMBL" id="BBO87149.1"/>
    </source>
</evidence>
<protein>
    <submittedName>
        <fullName evidence="7">DNA helicase</fullName>
    </submittedName>
</protein>
<evidence type="ECO:0000256" key="2">
    <source>
        <dbReference type="ARBA" id="ARBA00022801"/>
    </source>
</evidence>
<dbReference type="SUPFAM" id="SSF52540">
    <property type="entry name" value="P-loop containing nucleoside triphosphate hydrolases"/>
    <property type="match status" value="1"/>
</dbReference>
<dbReference type="GO" id="GO:0005524">
    <property type="term" value="F:ATP binding"/>
    <property type="evidence" value="ECO:0007669"/>
    <property type="project" value="UniProtKB-UniRule"/>
</dbReference>
<dbReference type="GO" id="GO:0005829">
    <property type="term" value="C:cytosol"/>
    <property type="evidence" value="ECO:0007669"/>
    <property type="project" value="TreeGrafter"/>
</dbReference>
<dbReference type="Pfam" id="PF00580">
    <property type="entry name" value="UvrD-helicase"/>
    <property type="match status" value="1"/>
</dbReference>
<evidence type="ECO:0000313" key="8">
    <source>
        <dbReference type="Proteomes" id="UP000422108"/>
    </source>
</evidence>
<dbReference type="PANTHER" id="PTHR11070">
    <property type="entry name" value="UVRD / RECB / PCRA DNA HELICASE FAMILY MEMBER"/>
    <property type="match status" value="1"/>
</dbReference>
<sequence>MDLLDFTQKLNEEFKKDCVICTAERPWFGHFILETDECRLSYKIGDKKNAELQIIDWRNPLSKGFYNMVPGDYFDMDEWQVEKQRKERYHSISGEVLQQTKIVDRNRTIFQATIQTKDNDHLVEIKDDTYVFLDDVSAYFTSIEGLPDIRSMLTKDQYELITANHLQPLIIQGSAGSGKTTVALYRASWLTYAESARHPVDPKNILIVMFNKALQSFISNLLEPLGIESANLFTFHAWALSEVKKAYKGKIKICIDPFEGEQTAKSIKKQIGILRAIEVFVNGQIQRLYKWVEQKLSPYRGQRWIDDLTQSEQPIVQRLIRLRTKALIERNNAQGREKEELEQIHLLFSQAVKRMTQYKEELLKFLTDKVLLKKHLKHISENEIDTLVRYQKSLQGKDSSPRRPGPFVGFDDLSLILYLIELKNGGLTDKNNENVNLFDHLIIDEAQDFGAIEMTVLLSSVKTRAGVTIVGDINQKIIPEADFMGWEKLAEELGIEGATVSTLEVAHRSTKPIMDLACSVLKSARSTRGRNGISPAITVLSSEEDKIKYIVDILKQLSLTSENQHTCIICRHAKDARPFADMLSKALPNIQIRLGHNKEFEFSPGITVTNMRQIKGLEFDNLIILDPSEENYPNDNQGMKNFYTVITRAKEQLFMVGTEAPTSLMSDAIANGIINFQDQAKVVPIEFTEDEDAPF</sequence>
<accession>A0A5K8A3P0</accession>
<feature type="domain" description="UvrD-like helicase ATP-binding" evidence="6">
    <location>
        <begin position="152"/>
        <end position="510"/>
    </location>
</feature>
<evidence type="ECO:0000256" key="5">
    <source>
        <dbReference type="PROSITE-ProRule" id="PRU00560"/>
    </source>
</evidence>
<dbReference type="InterPro" id="IPR014016">
    <property type="entry name" value="UvrD-like_ATP-bd"/>
</dbReference>
<dbReference type="PROSITE" id="PS51198">
    <property type="entry name" value="UVRD_HELICASE_ATP_BIND"/>
    <property type="match status" value="1"/>
</dbReference>
<dbReference type="InterPro" id="IPR013986">
    <property type="entry name" value="DExx_box_DNA_helicase_dom_sf"/>
</dbReference>
<dbReference type="GO" id="GO:0043138">
    <property type="term" value="F:3'-5' DNA helicase activity"/>
    <property type="evidence" value="ECO:0007669"/>
    <property type="project" value="TreeGrafter"/>
</dbReference>
<keyword evidence="3 5" id="KW-0347">Helicase</keyword>
<dbReference type="EMBL" id="AP021879">
    <property type="protein sequence ID" value="BBO87149.1"/>
    <property type="molecule type" value="Genomic_DNA"/>
</dbReference>
<reference evidence="7 8" key="1">
    <citation type="submission" date="2019-11" db="EMBL/GenBank/DDBJ databases">
        <title>Comparative genomics of hydrocarbon-degrading Desulfosarcina strains.</title>
        <authorList>
            <person name="Watanabe M."/>
            <person name="Kojima H."/>
            <person name="Fukui M."/>
        </authorList>
    </citation>
    <scope>NUCLEOTIDE SEQUENCE [LARGE SCALE GENOMIC DNA]</scope>
    <source>
        <strain evidence="8">oXyS1</strain>
    </source>
</reference>
<evidence type="ECO:0000259" key="6">
    <source>
        <dbReference type="PROSITE" id="PS51198"/>
    </source>
</evidence>
<keyword evidence="1 5" id="KW-0547">Nucleotide-binding</keyword>
<dbReference type="InterPro" id="IPR027417">
    <property type="entry name" value="P-loop_NTPase"/>
</dbReference>
<dbReference type="GO" id="GO:0003677">
    <property type="term" value="F:DNA binding"/>
    <property type="evidence" value="ECO:0007669"/>
    <property type="project" value="UniProtKB-KW"/>
</dbReference>
<dbReference type="Gene3D" id="3.40.50.300">
    <property type="entry name" value="P-loop containing nucleotide triphosphate hydrolases"/>
    <property type="match status" value="3"/>
</dbReference>